<dbReference type="OrthoDB" id="1417698at2759"/>
<protein>
    <submittedName>
        <fullName evidence="2">Uncharacterized protein LOC113851973</fullName>
    </submittedName>
</protein>
<evidence type="ECO:0000313" key="2">
    <source>
        <dbReference type="RefSeq" id="XP_027338041.1"/>
    </source>
</evidence>
<sequence>MVQNSIQFRGLPNEDPNLHLTKFLRLTDTIKYNGVSNDAIRLWLFLFSVSKRVNIFYNGLSIHNRATIDAVVRGSLIRKDPDDAYRLIDEMASASFQWHTADTNNFKRKEVAPVYQAESNNPLVTQMKAVTKQLECLIRAQD</sequence>
<proteinExistence type="predicted"/>
<organism evidence="1 2">
    <name type="scientific">Abrus precatorius</name>
    <name type="common">Indian licorice</name>
    <name type="synonym">Glycine abrus</name>
    <dbReference type="NCBI Taxonomy" id="3816"/>
    <lineage>
        <taxon>Eukaryota</taxon>
        <taxon>Viridiplantae</taxon>
        <taxon>Streptophyta</taxon>
        <taxon>Embryophyta</taxon>
        <taxon>Tracheophyta</taxon>
        <taxon>Spermatophyta</taxon>
        <taxon>Magnoliopsida</taxon>
        <taxon>eudicotyledons</taxon>
        <taxon>Gunneridae</taxon>
        <taxon>Pentapetalae</taxon>
        <taxon>rosids</taxon>
        <taxon>fabids</taxon>
        <taxon>Fabales</taxon>
        <taxon>Fabaceae</taxon>
        <taxon>Papilionoideae</taxon>
        <taxon>50 kb inversion clade</taxon>
        <taxon>NPAAA clade</taxon>
        <taxon>indigoferoid/millettioid clade</taxon>
        <taxon>Abreae</taxon>
        <taxon>Abrus</taxon>
    </lineage>
</organism>
<dbReference type="GeneID" id="113851973"/>
<name>A0A8B8K304_ABRPR</name>
<keyword evidence="1" id="KW-1185">Reference proteome</keyword>
<accession>A0A8B8K304</accession>
<dbReference type="RefSeq" id="XP_027338041.1">
    <property type="nucleotide sequence ID" value="XM_027482240.1"/>
</dbReference>
<reference evidence="1" key="1">
    <citation type="journal article" date="2019" name="Toxins">
        <title>Detection of Abrin-Like and Prepropulchellin-Like Toxin Genes and Transcripts Using Whole Genome Sequencing and Full-Length Transcript Sequencing of Abrus precatorius.</title>
        <authorList>
            <person name="Hovde B.T."/>
            <person name="Daligault H.E."/>
            <person name="Hanschen E.R."/>
            <person name="Kunde Y.A."/>
            <person name="Johnson M.B."/>
            <person name="Starkenburg S.R."/>
            <person name="Johnson S.L."/>
        </authorList>
    </citation>
    <scope>NUCLEOTIDE SEQUENCE [LARGE SCALE GENOMIC DNA]</scope>
</reference>
<dbReference type="Proteomes" id="UP000694853">
    <property type="component" value="Unplaced"/>
</dbReference>
<reference evidence="2" key="2">
    <citation type="submission" date="2025-08" db="UniProtKB">
        <authorList>
            <consortium name="RefSeq"/>
        </authorList>
    </citation>
    <scope>IDENTIFICATION</scope>
    <source>
        <tissue evidence="2">Young leaves</tissue>
    </source>
</reference>
<evidence type="ECO:0000313" key="1">
    <source>
        <dbReference type="Proteomes" id="UP000694853"/>
    </source>
</evidence>
<dbReference type="AlphaFoldDB" id="A0A8B8K304"/>
<gene>
    <name evidence="2" type="primary">LOC113851973</name>
</gene>
<dbReference type="KEGG" id="aprc:113851973"/>